<dbReference type="AlphaFoldDB" id="A0A5E7VM72"/>
<evidence type="ECO:0000313" key="2">
    <source>
        <dbReference type="Proteomes" id="UP000326452"/>
    </source>
</evidence>
<gene>
    <name evidence="1" type="ORF">PS941_05635</name>
</gene>
<dbReference type="Proteomes" id="UP000326452">
    <property type="component" value="Unassembled WGS sequence"/>
</dbReference>
<name>A0A5E7VM72_PSEFL</name>
<evidence type="ECO:0008006" key="3">
    <source>
        <dbReference type="Google" id="ProtNLM"/>
    </source>
</evidence>
<accession>A0A5E7VM72</accession>
<protein>
    <recommendedName>
        <fullName evidence="3">Transcriptional regulator</fullName>
    </recommendedName>
</protein>
<dbReference type="EMBL" id="CABVJC010000012">
    <property type="protein sequence ID" value="VVQ23810.1"/>
    <property type="molecule type" value="Genomic_DNA"/>
</dbReference>
<organism evidence="1 2">
    <name type="scientific">Pseudomonas fluorescens</name>
    <dbReference type="NCBI Taxonomy" id="294"/>
    <lineage>
        <taxon>Bacteria</taxon>
        <taxon>Pseudomonadati</taxon>
        <taxon>Pseudomonadota</taxon>
        <taxon>Gammaproteobacteria</taxon>
        <taxon>Pseudomonadales</taxon>
        <taxon>Pseudomonadaceae</taxon>
        <taxon>Pseudomonas</taxon>
    </lineage>
</organism>
<sequence length="38" mass="4479">MENLTPLEHLFLQLLAKLDDQQRQDVLRIMEALVQSTK</sequence>
<evidence type="ECO:0000313" key="1">
    <source>
        <dbReference type="EMBL" id="VVQ23810.1"/>
    </source>
</evidence>
<proteinExistence type="predicted"/>
<reference evidence="1 2" key="1">
    <citation type="submission" date="2019-09" db="EMBL/GenBank/DDBJ databases">
        <authorList>
            <person name="Chandra G."/>
            <person name="Truman W A."/>
        </authorList>
    </citation>
    <scope>NUCLEOTIDE SEQUENCE [LARGE SCALE GENOMIC DNA]</scope>
    <source>
        <strain evidence="1">PS941</strain>
    </source>
</reference>